<proteinExistence type="predicted"/>
<sequence>MIFTAHSENEAIKEYHNNDQPNLAYSTTLNNKWLWSKAGGYPFDKWSANLVGEPYLWCGTKQKLRKDISTF</sequence>
<protein>
    <submittedName>
        <fullName evidence="1">Uncharacterized protein</fullName>
    </submittedName>
</protein>
<dbReference type="Proteomes" id="UP000198860">
    <property type="component" value="Unassembled WGS sequence"/>
</dbReference>
<dbReference type="AlphaFoldDB" id="A0A1H0G2N5"/>
<name>A0A1H0G2N5_HALAD</name>
<evidence type="ECO:0000313" key="1">
    <source>
        <dbReference type="EMBL" id="SDO00989.1"/>
    </source>
</evidence>
<keyword evidence="2" id="KW-1185">Reference proteome</keyword>
<dbReference type="EMBL" id="FNIZ01000002">
    <property type="protein sequence ID" value="SDO00989.1"/>
    <property type="molecule type" value="Genomic_DNA"/>
</dbReference>
<organism evidence="1 2">
    <name type="scientific">Halobacillus aidingensis</name>
    <dbReference type="NCBI Taxonomy" id="240303"/>
    <lineage>
        <taxon>Bacteria</taxon>
        <taxon>Bacillati</taxon>
        <taxon>Bacillota</taxon>
        <taxon>Bacilli</taxon>
        <taxon>Bacillales</taxon>
        <taxon>Bacillaceae</taxon>
        <taxon>Halobacillus</taxon>
    </lineage>
</organism>
<accession>A0A1H0G2N5</accession>
<gene>
    <name evidence="1" type="ORF">SAMN05421677_102197</name>
</gene>
<reference evidence="2" key="1">
    <citation type="submission" date="2016-10" db="EMBL/GenBank/DDBJ databases">
        <authorList>
            <person name="Varghese N."/>
            <person name="Submissions S."/>
        </authorList>
    </citation>
    <scope>NUCLEOTIDE SEQUENCE [LARGE SCALE GENOMIC DNA]</scope>
    <source>
        <strain evidence="2">CGMCC 1.3703</strain>
    </source>
</reference>
<evidence type="ECO:0000313" key="2">
    <source>
        <dbReference type="Proteomes" id="UP000198860"/>
    </source>
</evidence>